<comment type="subcellular location">
    <subcellularLocation>
        <location evidence="1">Cell inner membrane</location>
        <topology evidence="1">Multi-pass membrane protein</topology>
    </subcellularLocation>
</comment>
<feature type="transmembrane region" description="Helical" evidence="13">
    <location>
        <begin position="24"/>
        <end position="45"/>
    </location>
</feature>
<evidence type="ECO:0000256" key="7">
    <source>
        <dbReference type="ARBA" id="ARBA00023136"/>
    </source>
</evidence>
<evidence type="ECO:0000313" key="18">
    <source>
        <dbReference type="Proteomes" id="UP000006622"/>
    </source>
</evidence>
<dbReference type="PANTHER" id="PTHR32089">
    <property type="entry name" value="METHYL-ACCEPTING CHEMOTAXIS PROTEIN MCPB"/>
    <property type="match status" value="1"/>
</dbReference>
<dbReference type="Pfam" id="PF00015">
    <property type="entry name" value="MCPsignal"/>
    <property type="match status" value="1"/>
</dbReference>
<evidence type="ECO:0000256" key="11">
    <source>
        <dbReference type="SAM" id="Coils"/>
    </source>
</evidence>
<feature type="domain" description="Methyl-accepting transducer" evidence="14">
    <location>
        <begin position="416"/>
        <end position="652"/>
    </location>
</feature>
<evidence type="ECO:0000256" key="5">
    <source>
        <dbReference type="ARBA" id="ARBA00022692"/>
    </source>
</evidence>
<evidence type="ECO:0000256" key="3">
    <source>
        <dbReference type="ARBA" id="ARBA00022500"/>
    </source>
</evidence>
<evidence type="ECO:0000259" key="14">
    <source>
        <dbReference type="PROSITE" id="PS50111"/>
    </source>
</evidence>
<dbReference type="InterPro" id="IPR033479">
    <property type="entry name" value="dCache_1"/>
</dbReference>
<dbReference type="HOGENOM" id="CLU_000445_107_19_2"/>
<evidence type="ECO:0000256" key="9">
    <source>
        <dbReference type="ARBA" id="ARBA00029447"/>
    </source>
</evidence>
<proteinExistence type="inferred from homology"/>
<evidence type="ECO:0000313" key="17">
    <source>
        <dbReference type="EMBL" id="AEH60440.1"/>
    </source>
</evidence>
<keyword evidence="7 13" id="KW-0472">Membrane</keyword>
<dbReference type="Proteomes" id="UP000006622">
    <property type="component" value="Chromosome"/>
</dbReference>
<keyword evidence="3" id="KW-0145">Chemotaxis</keyword>
<evidence type="ECO:0000256" key="2">
    <source>
        <dbReference type="ARBA" id="ARBA00022475"/>
    </source>
</evidence>
<dbReference type="SMART" id="SM00283">
    <property type="entry name" value="MA"/>
    <property type="match status" value="1"/>
</dbReference>
<dbReference type="AlphaFoldDB" id="F7XQ75"/>
<dbReference type="PROSITE" id="PS50885">
    <property type="entry name" value="HAMP"/>
    <property type="match status" value="1"/>
</dbReference>
<evidence type="ECO:0000256" key="10">
    <source>
        <dbReference type="PROSITE-ProRule" id="PRU00284"/>
    </source>
</evidence>
<dbReference type="InterPro" id="IPR003660">
    <property type="entry name" value="HAMP_dom"/>
</dbReference>
<keyword evidence="11" id="KW-0175">Coiled coil</keyword>
<evidence type="ECO:0000259" key="16">
    <source>
        <dbReference type="PROSITE" id="PS50885"/>
    </source>
</evidence>
<evidence type="ECO:0000256" key="8">
    <source>
        <dbReference type="ARBA" id="ARBA00023224"/>
    </source>
</evidence>
<dbReference type="PROSITE" id="PS50192">
    <property type="entry name" value="T_SNARE"/>
    <property type="match status" value="1"/>
</dbReference>
<evidence type="ECO:0000259" key="15">
    <source>
        <dbReference type="PROSITE" id="PS50192"/>
    </source>
</evidence>
<keyword evidence="8 10" id="KW-0807">Transducer</keyword>
<dbReference type="Gene3D" id="6.10.340.10">
    <property type="match status" value="1"/>
</dbReference>
<reference evidence="17 18" key="1">
    <citation type="submission" date="2010-07" db="EMBL/GenBank/DDBJ databases">
        <title>The complete genome of Methanosalsum zhilinae DSM 4017.</title>
        <authorList>
            <consortium name="US DOE Joint Genome Institute (JGI-PGF)"/>
            <person name="Lucas S."/>
            <person name="Copeland A."/>
            <person name="Lapidus A."/>
            <person name="Glavina del Rio T."/>
            <person name="Dalin E."/>
            <person name="Tice H."/>
            <person name="Bruce D."/>
            <person name="Goodwin L."/>
            <person name="Pitluck S."/>
            <person name="Kyrpides N."/>
            <person name="Mavromatis K."/>
            <person name="Ovchinnikova G."/>
            <person name="Daligault H."/>
            <person name="Detter J.C."/>
            <person name="Han C."/>
            <person name="Tapia R."/>
            <person name="Larimer F."/>
            <person name="Land M."/>
            <person name="Hauser L."/>
            <person name="Markowitz V."/>
            <person name="Cheng J.-F."/>
            <person name="Hugenholtz P."/>
            <person name="Woyke T."/>
            <person name="Wu D."/>
            <person name="Spring S."/>
            <person name="Schueler E."/>
            <person name="Brambilla E."/>
            <person name="Klenk H.-P."/>
            <person name="Eisen J.A."/>
        </authorList>
    </citation>
    <scope>NUCLEOTIDE SEQUENCE [LARGE SCALE GENOMIC DNA]</scope>
    <source>
        <strain evidence="18">DSM 4017 / NBRC 107636 / OCM 62 / WeN5</strain>
    </source>
</reference>
<comment type="similarity">
    <text evidence="9">Belongs to the methyl-accepting chemotaxis (MCP) protein family.</text>
</comment>
<gene>
    <name evidence="17" type="ordered locus">Mzhil_0573</name>
</gene>
<dbReference type="GO" id="GO:0005886">
    <property type="term" value="C:plasma membrane"/>
    <property type="evidence" value="ECO:0007669"/>
    <property type="project" value="UniProtKB-SubCell"/>
</dbReference>
<dbReference type="CDD" id="cd12913">
    <property type="entry name" value="PDC1_MCP_like"/>
    <property type="match status" value="1"/>
</dbReference>
<dbReference type="Gene3D" id="3.30.450.20">
    <property type="entry name" value="PAS domain"/>
    <property type="match status" value="2"/>
</dbReference>
<feature type="coiled-coil region" evidence="11">
    <location>
        <begin position="445"/>
        <end position="472"/>
    </location>
</feature>
<dbReference type="KEGG" id="mzh:Mzhil_0573"/>
<dbReference type="SUPFAM" id="SSF58104">
    <property type="entry name" value="Methyl-accepting chemotaxis protein (MCP) signaling domain"/>
    <property type="match status" value="1"/>
</dbReference>
<evidence type="ECO:0000256" key="12">
    <source>
        <dbReference type="SAM" id="MobiDB-lite"/>
    </source>
</evidence>
<feature type="domain" description="HAMP" evidence="16">
    <location>
        <begin position="342"/>
        <end position="397"/>
    </location>
</feature>
<evidence type="ECO:0000256" key="1">
    <source>
        <dbReference type="ARBA" id="ARBA00004429"/>
    </source>
</evidence>
<dbReference type="STRING" id="679901.Mzhil_0573"/>
<dbReference type="GO" id="GO:0007165">
    <property type="term" value="P:signal transduction"/>
    <property type="evidence" value="ECO:0007669"/>
    <property type="project" value="UniProtKB-KW"/>
</dbReference>
<dbReference type="Pfam" id="PF00672">
    <property type="entry name" value="HAMP"/>
    <property type="match status" value="1"/>
</dbReference>
<dbReference type="InterPro" id="IPR000727">
    <property type="entry name" value="T_SNARE_dom"/>
</dbReference>
<evidence type="ECO:0000256" key="6">
    <source>
        <dbReference type="ARBA" id="ARBA00022989"/>
    </source>
</evidence>
<keyword evidence="6 13" id="KW-1133">Transmembrane helix</keyword>
<dbReference type="CDD" id="cd12912">
    <property type="entry name" value="PDC2_MCP_like"/>
    <property type="match status" value="1"/>
</dbReference>
<dbReference type="Pfam" id="PF02743">
    <property type="entry name" value="dCache_1"/>
    <property type="match status" value="1"/>
</dbReference>
<dbReference type="SMART" id="SM00304">
    <property type="entry name" value="HAMP"/>
    <property type="match status" value="2"/>
</dbReference>
<dbReference type="PROSITE" id="PS50111">
    <property type="entry name" value="CHEMOTAXIS_TRANSDUC_2"/>
    <property type="match status" value="1"/>
</dbReference>
<keyword evidence="5 13" id="KW-0812">Transmembrane</keyword>
<dbReference type="OrthoDB" id="342253at2157"/>
<dbReference type="FunFam" id="1.10.287.950:FF:000001">
    <property type="entry name" value="Methyl-accepting chemotaxis sensory transducer"/>
    <property type="match status" value="1"/>
</dbReference>
<keyword evidence="18" id="KW-1185">Reference proteome</keyword>
<dbReference type="Gene3D" id="1.10.287.950">
    <property type="entry name" value="Methyl-accepting chemotaxis protein"/>
    <property type="match status" value="1"/>
</dbReference>
<keyword evidence="4" id="KW-0997">Cell inner membrane</keyword>
<dbReference type="GeneID" id="10822182"/>
<dbReference type="EMBL" id="CP002101">
    <property type="protein sequence ID" value="AEH60440.1"/>
    <property type="molecule type" value="Genomic_DNA"/>
</dbReference>
<sequence>MIDFDTIKEKTNIDLRSVKIKTTAYVVIALVIIFAISGIVIINAVTDMQTELAYGDVRNEAQIYANQIDSDLNQYMTTAVTLSGMLTQYESNDRNEISNVLRQTLINNPNFEGVYVAFEPNAFDGLDDEYVNAEGHDGTGRFIPYWYRDGNTIDLEPLVDYDTEVYYQLPKTLEQNVVTEPYMYQGVLLSSFVSPIMVNGQFIGIAGTDVNLMYLDDLMDGVTLFDTGYAVLLSNDGVIITHPIDKDLMGNNNIGDFEGEVFTQIQRDVNNGVSGQLNAISPVTGENVVYSYEPIETGDYAVLTVVPENEILAGVYSLQIQIITIFIIAVGLMGILSYFAVGSIANPMRAAATRAEKISKGDLTGEVDNKFFGRKDEVGTLASSFHEMMENLNSLVRGIKTSADDTASKAQEMSATSEQTTASANQIADTVSEISKGAQTQSAKIEEVARAMNDMNQSVQDVAENAQRASEKSENTAIQIQNIGESSQELLRKMSGIQKSSDDTSEVVSQLDQKSTEIGKIVNLITSIADQTNLLALNAAIEAARAGEHGRGFAVVADEVKKLADESGSAAKQIEELIAEIQGSTQNAVNSMNKSKTEIKNGAESLDETVKSISDIVSDVTEISRMVQEIAAAAQEQSASIEEVTASVEEVSSISQESAAGTQEASAAVEEQTASMQEISNAAQQLAEMADKLQKDVEYFKVNASEDKKEE</sequence>
<feature type="domain" description="T-SNARE coiled-coil homology" evidence="15">
    <location>
        <begin position="603"/>
        <end position="665"/>
    </location>
</feature>
<dbReference type="RefSeq" id="WP_013897879.1">
    <property type="nucleotide sequence ID" value="NC_015676.1"/>
</dbReference>
<dbReference type="CDD" id="cd11386">
    <property type="entry name" value="MCP_signal"/>
    <property type="match status" value="1"/>
</dbReference>
<feature type="region of interest" description="Disordered" evidence="12">
    <location>
        <begin position="652"/>
        <end position="676"/>
    </location>
</feature>
<evidence type="ECO:0000256" key="13">
    <source>
        <dbReference type="SAM" id="Phobius"/>
    </source>
</evidence>
<organism evidence="17 18">
    <name type="scientific">Methanosalsum zhilinae (strain DSM 4017 / NBRC 107636 / OCM 62 / WeN5)</name>
    <name type="common">Methanohalophilus zhilinae</name>
    <dbReference type="NCBI Taxonomy" id="679901"/>
    <lineage>
        <taxon>Archaea</taxon>
        <taxon>Methanobacteriati</taxon>
        <taxon>Methanobacteriota</taxon>
        <taxon>Stenosarchaea group</taxon>
        <taxon>Methanomicrobia</taxon>
        <taxon>Methanosarcinales</taxon>
        <taxon>Methanosarcinaceae</taxon>
        <taxon>Methanosalsum</taxon>
    </lineage>
</organism>
<feature type="transmembrane region" description="Helical" evidence="13">
    <location>
        <begin position="322"/>
        <end position="341"/>
    </location>
</feature>
<keyword evidence="2" id="KW-1003">Cell membrane</keyword>
<dbReference type="InterPro" id="IPR004089">
    <property type="entry name" value="MCPsignal_dom"/>
</dbReference>
<dbReference type="CDD" id="cd06225">
    <property type="entry name" value="HAMP"/>
    <property type="match status" value="1"/>
</dbReference>
<name>F7XQ75_METZD</name>
<evidence type="ECO:0000256" key="4">
    <source>
        <dbReference type="ARBA" id="ARBA00022519"/>
    </source>
</evidence>
<accession>F7XQ75</accession>
<protein>
    <submittedName>
        <fullName evidence="17">Methyl-accepting chemotaxis sensory transducer with Cache sensor</fullName>
    </submittedName>
</protein>
<dbReference type="PANTHER" id="PTHR32089:SF112">
    <property type="entry name" value="LYSOZYME-LIKE PROTEIN-RELATED"/>
    <property type="match status" value="1"/>
</dbReference>
<dbReference type="GO" id="GO:0006935">
    <property type="term" value="P:chemotaxis"/>
    <property type="evidence" value="ECO:0007669"/>
    <property type="project" value="UniProtKB-KW"/>
</dbReference>